<sequence>MFKPLDPEVPQASMFRLRDQEVPQVSMFRPQDPECLRHPCLGPQIWKFLRRTSMFKPLDPEVPHLFEQRRRPEEEEESGGGGGGSGEGGGRDSPGCRLGRRGRPRVCALGAPRFSRREGSQLREILHECMSQ</sequence>
<name>A0A834UXA4_MARMO</name>
<comment type="caution">
    <text evidence="2">The sequence shown here is derived from an EMBL/GenBank/DDBJ whole genome shotgun (WGS) entry which is preliminary data.</text>
</comment>
<gene>
    <name evidence="2" type="ORF">GHT09_014133</name>
</gene>
<dbReference type="AlphaFoldDB" id="A0A834UXA4"/>
<evidence type="ECO:0000313" key="2">
    <source>
        <dbReference type="EMBL" id="KAF7475048.1"/>
    </source>
</evidence>
<dbReference type="EMBL" id="WJEC01003494">
    <property type="protein sequence ID" value="KAF7475048.1"/>
    <property type="molecule type" value="Genomic_DNA"/>
</dbReference>
<proteinExistence type="predicted"/>
<organism evidence="2 3">
    <name type="scientific">Marmota monax</name>
    <name type="common">Woodchuck</name>
    <dbReference type="NCBI Taxonomy" id="9995"/>
    <lineage>
        <taxon>Eukaryota</taxon>
        <taxon>Metazoa</taxon>
        <taxon>Chordata</taxon>
        <taxon>Craniata</taxon>
        <taxon>Vertebrata</taxon>
        <taxon>Euteleostomi</taxon>
        <taxon>Mammalia</taxon>
        <taxon>Eutheria</taxon>
        <taxon>Euarchontoglires</taxon>
        <taxon>Glires</taxon>
        <taxon>Rodentia</taxon>
        <taxon>Sciuromorpha</taxon>
        <taxon>Sciuridae</taxon>
        <taxon>Xerinae</taxon>
        <taxon>Marmotini</taxon>
        <taxon>Marmota</taxon>
    </lineage>
</organism>
<dbReference type="Proteomes" id="UP000662637">
    <property type="component" value="Unassembled WGS sequence"/>
</dbReference>
<protein>
    <submittedName>
        <fullName evidence="2">Uncharacterized protein</fullName>
    </submittedName>
</protein>
<accession>A0A834UXA4</accession>
<feature type="region of interest" description="Disordered" evidence="1">
    <location>
        <begin position="61"/>
        <end position="103"/>
    </location>
</feature>
<reference evidence="2" key="1">
    <citation type="submission" date="2020-08" db="EMBL/GenBank/DDBJ databases">
        <authorList>
            <person name="Shumante A."/>
            <person name="Zimin A.V."/>
            <person name="Puiu D."/>
            <person name="Salzberg S.L."/>
        </authorList>
    </citation>
    <scope>NUCLEOTIDE SEQUENCE</scope>
    <source>
        <strain evidence="2">WC2-LM</strain>
        <tissue evidence="2">Liver</tissue>
    </source>
</reference>
<evidence type="ECO:0000256" key="1">
    <source>
        <dbReference type="SAM" id="MobiDB-lite"/>
    </source>
</evidence>
<feature type="compositionally biased region" description="Basic and acidic residues" evidence="1">
    <location>
        <begin position="61"/>
        <end position="73"/>
    </location>
</feature>
<evidence type="ECO:0000313" key="3">
    <source>
        <dbReference type="Proteomes" id="UP000662637"/>
    </source>
</evidence>
<feature type="compositionally biased region" description="Gly residues" evidence="1">
    <location>
        <begin position="79"/>
        <end position="92"/>
    </location>
</feature>